<feature type="signal peptide" evidence="2">
    <location>
        <begin position="1"/>
        <end position="23"/>
    </location>
</feature>
<feature type="compositionally biased region" description="Low complexity" evidence="1">
    <location>
        <begin position="61"/>
        <end position="70"/>
    </location>
</feature>
<evidence type="ECO:0000313" key="3">
    <source>
        <dbReference type="EMBL" id="MER6613908.1"/>
    </source>
</evidence>
<name>A0ABV1USZ4_9ACTN</name>
<evidence type="ECO:0008006" key="5">
    <source>
        <dbReference type="Google" id="ProtNLM"/>
    </source>
</evidence>
<feature type="region of interest" description="Disordered" evidence="1">
    <location>
        <begin position="27"/>
        <end position="70"/>
    </location>
</feature>
<proteinExistence type="predicted"/>
<dbReference type="Proteomes" id="UP001445472">
    <property type="component" value="Unassembled WGS sequence"/>
</dbReference>
<reference evidence="3 4" key="1">
    <citation type="submission" date="2024-06" db="EMBL/GenBank/DDBJ databases">
        <title>The Natural Products Discovery Center: Release of the First 8490 Sequenced Strains for Exploring Actinobacteria Biosynthetic Diversity.</title>
        <authorList>
            <person name="Kalkreuter E."/>
            <person name="Kautsar S.A."/>
            <person name="Yang D."/>
            <person name="Bader C.D."/>
            <person name="Teijaro C.N."/>
            <person name="Fluegel L."/>
            <person name="Davis C.M."/>
            <person name="Simpson J.R."/>
            <person name="Lauterbach L."/>
            <person name="Steele A.D."/>
            <person name="Gui C."/>
            <person name="Meng S."/>
            <person name="Li G."/>
            <person name="Viehrig K."/>
            <person name="Ye F."/>
            <person name="Su P."/>
            <person name="Kiefer A.F."/>
            <person name="Nichols A."/>
            <person name="Cepeda A.J."/>
            <person name="Yan W."/>
            <person name="Fan B."/>
            <person name="Jiang Y."/>
            <person name="Adhikari A."/>
            <person name="Zheng C.-J."/>
            <person name="Schuster L."/>
            <person name="Cowan T.M."/>
            <person name="Smanski M.J."/>
            <person name="Chevrette M.G."/>
            <person name="De Carvalho L.P.S."/>
            <person name="Shen B."/>
        </authorList>
    </citation>
    <scope>NUCLEOTIDE SEQUENCE [LARGE SCALE GENOMIC DNA]</scope>
    <source>
        <strain evidence="3 4">NPDC000837</strain>
    </source>
</reference>
<organism evidence="3 4">
    <name type="scientific">Streptomyces xantholiticus</name>
    <dbReference type="NCBI Taxonomy" id="68285"/>
    <lineage>
        <taxon>Bacteria</taxon>
        <taxon>Bacillati</taxon>
        <taxon>Actinomycetota</taxon>
        <taxon>Actinomycetes</taxon>
        <taxon>Kitasatosporales</taxon>
        <taxon>Streptomycetaceae</taxon>
        <taxon>Streptomyces</taxon>
    </lineage>
</organism>
<gene>
    <name evidence="3" type="ORF">ABT276_11065</name>
</gene>
<keyword evidence="2" id="KW-0732">Signal</keyword>
<evidence type="ECO:0000313" key="4">
    <source>
        <dbReference type="Proteomes" id="UP001445472"/>
    </source>
</evidence>
<evidence type="ECO:0000256" key="2">
    <source>
        <dbReference type="SAM" id="SignalP"/>
    </source>
</evidence>
<comment type="caution">
    <text evidence="3">The sequence shown here is derived from an EMBL/GenBank/DDBJ whole genome shotgun (WGS) entry which is preliminary data.</text>
</comment>
<keyword evidence="4" id="KW-1185">Reference proteome</keyword>
<dbReference type="EMBL" id="JBEPBX010000007">
    <property type="protein sequence ID" value="MER6613908.1"/>
    <property type="molecule type" value="Genomic_DNA"/>
</dbReference>
<dbReference type="PROSITE" id="PS51257">
    <property type="entry name" value="PROKAR_LIPOPROTEIN"/>
    <property type="match status" value="1"/>
</dbReference>
<sequence>MLARRSKSVLRPLALAAILTAAAVGCGGGSDTESSGRDSGAGGTQASAATRIESVNKTMRETSFSSTGTTTAFEGATQKTSWDPEQGFRMEVTGAPQTAGGEMYCKDGTSYTSAPLFAAMLGAKGQQITVPERLSDIYVSSETGGDCAAFFALAPTGEYAPAKDTTVDGRKAVAIEVSSGPSNDTYLISAEAPDHLLKQEASRDGRTSTTTYTDFGKEMTISMPAQDKTMTMAEFRTAIGAG</sequence>
<protein>
    <recommendedName>
        <fullName evidence="5">Lipoprotein</fullName>
    </recommendedName>
</protein>
<accession>A0ABV1USZ4</accession>
<feature type="chain" id="PRO_5045256514" description="Lipoprotein" evidence="2">
    <location>
        <begin position="24"/>
        <end position="242"/>
    </location>
</feature>
<evidence type="ECO:0000256" key="1">
    <source>
        <dbReference type="SAM" id="MobiDB-lite"/>
    </source>
</evidence>
<dbReference type="RefSeq" id="WP_351975853.1">
    <property type="nucleotide sequence ID" value="NZ_JBEPBX010000007.1"/>
</dbReference>